<sequence length="179" mass="20121">MDRAWKYVERNGSCTGGAYQQKNVCKPYSLHPCGHHANQTYYGECDGQAETPACTKTCQPGYGTKYEDDKIYALKTYDVVGEEEAIQKEIMKNGPVQAGFRVYQDFMYYKGGIYKHTAGSQVGGHAVKIIGWGVENGVKYWIIANCWNSDWGENGYFRMLRGKNECGLESMVFAGVMKV</sequence>
<organism evidence="3 4">
    <name type="scientific">Oesophagostomum dentatum</name>
    <name type="common">Nodular worm</name>
    <dbReference type="NCBI Taxonomy" id="61180"/>
    <lineage>
        <taxon>Eukaryota</taxon>
        <taxon>Metazoa</taxon>
        <taxon>Ecdysozoa</taxon>
        <taxon>Nematoda</taxon>
        <taxon>Chromadorea</taxon>
        <taxon>Rhabditida</taxon>
        <taxon>Rhabditina</taxon>
        <taxon>Rhabditomorpha</taxon>
        <taxon>Strongyloidea</taxon>
        <taxon>Strongylidae</taxon>
        <taxon>Oesophagostomum</taxon>
    </lineage>
</organism>
<evidence type="ECO:0000313" key="4">
    <source>
        <dbReference type="Proteomes" id="UP000053660"/>
    </source>
</evidence>
<dbReference type="SMART" id="SM00645">
    <property type="entry name" value="Pept_C1"/>
    <property type="match status" value="1"/>
</dbReference>
<dbReference type="EMBL" id="KN590061">
    <property type="protein sequence ID" value="KHJ81422.1"/>
    <property type="molecule type" value="Genomic_DNA"/>
</dbReference>
<dbReference type="PANTHER" id="PTHR12411">
    <property type="entry name" value="CYSTEINE PROTEASE FAMILY C1-RELATED"/>
    <property type="match status" value="1"/>
</dbReference>
<feature type="domain" description="Peptidase C1A papain C-terminal" evidence="2">
    <location>
        <begin position="2"/>
        <end position="176"/>
    </location>
</feature>
<comment type="similarity">
    <text evidence="1">Belongs to the peptidase C1 family.</text>
</comment>
<dbReference type="GO" id="GO:0008234">
    <property type="term" value="F:cysteine-type peptidase activity"/>
    <property type="evidence" value="ECO:0007669"/>
    <property type="project" value="InterPro"/>
</dbReference>
<dbReference type="AlphaFoldDB" id="A0A0B1SCZ6"/>
<dbReference type="Gene3D" id="3.90.70.10">
    <property type="entry name" value="Cysteine proteinases"/>
    <property type="match status" value="1"/>
</dbReference>
<dbReference type="Proteomes" id="UP000053660">
    <property type="component" value="Unassembled WGS sequence"/>
</dbReference>
<evidence type="ECO:0000259" key="2">
    <source>
        <dbReference type="SMART" id="SM00645"/>
    </source>
</evidence>
<dbReference type="OrthoDB" id="10058785at2759"/>
<accession>A0A0B1SCZ6</accession>
<dbReference type="InterPro" id="IPR013128">
    <property type="entry name" value="Peptidase_C1A"/>
</dbReference>
<dbReference type="InterPro" id="IPR038765">
    <property type="entry name" value="Papain-like_cys_pep_sf"/>
</dbReference>
<evidence type="ECO:0000313" key="3">
    <source>
        <dbReference type="EMBL" id="KHJ81422.1"/>
    </source>
</evidence>
<keyword evidence="3" id="KW-0645">Protease</keyword>
<dbReference type="Pfam" id="PF00112">
    <property type="entry name" value="Peptidase_C1"/>
    <property type="match status" value="1"/>
</dbReference>
<reference evidence="3 4" key="1">
    <citation type="submission" date="2014-03" db="EMBL/GenBank/DDBJ databases">
        <title>Draft genome of the hookworm Oesophagostomum dentatum.</title>
        <authorList>
            <person name="Mitreva M."/>
        </authorList>
    </citation>
    <scope>NUCLEOTIDE SEQUENCE [LARGE SCALE GENOMIC DNA]</scope>
    <source>
        <strain evidence="3 4">OD-Hann</strain>
    </source>
</reference>
<protein>
    <submittedName>
        <fullName evidence="3">Papain family cysteine protease</fullName>
    </submittedName>
</protein>
<name>A0A0B1SCZ6_OESDE</name>
<dbReference type="SUPFAM" id="SSF54001">
    <property type="entry name" value="Cysteine proteinases"/>
    <property type="match status" value="1"/>
</dbReference>
<keyword evidence="3" id="KW-0378">Hydrolase</keyword>
<dbReference type="InterPro" id="IPR000668">
    <property type="entry name" value="Peptidase_C1A_C"/>
</dbReference>
<dbReference type="PROSITE" id="PS00639">
    <property type="entry name" value="THIOL_PROTEASE_HIS"/>
    <property type="match status" value="1"/>
</dbReference>
<dbReference type="GO" id="GO:0006508">
    <property type="term" value="P:proteolysis"/>
    <property type="evidence" value="ECO:0007669"/>
    <property type="project" value="UniProtKB-KW"/>
</dbReference>
<proteinExistence type="inferred from homology"/>
<evidence type="ECO:0000256" key="1">
    <source>
        <dbReference type="ARBA" id="ARBA00008455"/>
    </source>
</evidence>
<dbReference type="InterPro" id="IPR025660">
    <property type="entry name" value="Pept_his_AS"/>
</dbReference>
<keyword evidence="4" id="KW-1185">Reference proteome</keyword>
<gene>
    <name evidence="3" type="ORF">OESDEN_18892</name>
</gene>